<proteinExistence type="predicted"/>
<evidence type="ECO:0000313" key="3">
    <source>
        <dbReference type="Proteomes" id="UP000002051"/>
    </source>
</evidence>
<accession>A0A072V6I5</accession>
<evidence type="ECO:0000313" key="1">
    <source>
        <dbReference type="EMBL" id="KEH36953.1"/>
    </source>
</evidence>
<dbReference type="HOGENOM" id="CLU_2430358_0_0_1"/>
<evidence type="ECO:0000313" key="2">
    <source>
        <dbReference type="EnsemblPlants" id="KEH36953"/>
    </source>
</evidence>
<protein>
    <submittedName>
        <fullName evidence="1 2">Uncharacterized protein</fullName>
    </submittedName>
</protein>
<gene>
    <name evidence="1" type="ordered locus">MTR_2g426010</name>
</gene>
<organism evidence="1 3">
    <name type="scientific">Medicago truncatula</name>
    <name type="common">Barrel medic</name>
    <name type="synonym">Medicago tribuloides</name>
    <dbReference type="NCBI Taxonomy" id="3880"/>
    <lineage>
        <taxon>Eukaryota</taxon>
        <taxon>Viridiplantae</taxon>
        <taxon>Streptophyta</taxon>
        <taxon>Embryophyta</taxon>
        <taxon>Tracheophyta</taxon>
        <taxon>Spermatophyta</taxon>
        <taxon>Magnoliopsida</taxon>
        <taxon>eudicotyledons</taxon>
        <taxon>Gunneridae</taxon>
        <taxon>Pentapetalae</taxon>
        <taxon>rosids</taxon>
        <taxon>fabids</taxon>
        <taxon>Fabales</taxon>
        <taxon>Fabaceae</taxon>
        <taxon>Papilionoideae</taxon>
        <taxon>50 kb inversion clade</taxon>
        <taxon>NPAAA clade</taxon>
        <taxon>Hologalegina</taxon>
        <taxon>IRL clade</taxon>
        <taxon>Trifolieae</taxon>
        <taxon>Medicago</taxon>
    </lineage>
</organism>
<dbReference type="EnsemblPlants" id="KEH36953">
    <property type="protein sequence ID" value="KEH36953"/>
    <property type="gene ID" value="MTR_2g426010"/>
</dbReference>
<keyword evidence="3" id="KW-1185">Reference proteome</keyword>
<name>A0A072V6I5_MEDTR</name>
<reference evidence="1 3" key="2">
    <citation type="journal article" date="2014" name="BMC Genomics">
        <title>An improved genome release (version Mt4.0) for the model legume Medicago truncatula.</title>
        <authorList>
            <person name="Tang H."/>
            <person name="Krishnakumar V."/>
            <person name="Bidwell S."/>
            <person name="Rosen B."/>
            <person name="Chan A."/>
            <person name="Zhou S."/>
            <person name="Gentzbittel L."/>
            <person name="Childs K.L."/>
            <person name="Yandell M."/>
            <person name="Gundlach H."/>
            <person name="Mayer K.F."/>
            <person name="Schwartz D.C."/>
            <person name="Town C.D."/>
        </authorList>
    </citation>
    <scope>GENOME REANNOTATION</scope>
    <source>
        <strain evidence="1">A17</strain>
        <strain evidence="2 3">cv. Jemalong A17</strain>
    </source>
</reference>
<reference evidence="1 3" key="1">
    <citation type="journal article" date="2011" name="Nature">
        <title>The Medicago genome provides insight into the evolution of rhizobial symbioses.</title>
        <authorList>
            <person name="Young N.D."/>
            <person name="Debelle F."/>
            <person name="Oldroyd G.E."/>
            <person name="Geurts R."/>
            <person name="Cannon S.B."/>
            <person name="Udvardi M.K."/>
            <person name="Benedito V.A."/>
            <person name="Mayer K.F."/>
            <person name="Gouzy J."/>
            <person name="Schoof H."/>
            <person name="Van de Peer Y."/>
            <person name="Proost S."/>
            <person name="Cook D.R."/>
            <person name="Meyers B.C."/>
            <person name="Spannagl M."/>
            <person name="Cheung F."/>
            <person name="De Mita S."/>
            <person name="Krishnakumar V."/>
            <person name="Gundlach H."/>
            <person name="Zhou S."/>
            <person name="Mudge J."/>
            <person name="Bharti A.K."/>
            <person name="Murray J.D."/>
            <person name="Naoumkina M.A."/>
            <person name="Rosen B."/>
            <person name="Silverstein K.A."/>
            <person name="Tang H."/>
            <person name="Rombauts S."/>
            <person name="Zhao P.X."/>
            <person name="Zhou P."/>
            <person name="Barbe V."/>
            <person name="Bardou P."/>
            <person name="Bechner M."/>
            <person name="Bellec A."/>
            <person name="Berger A."/>
            <person name="Berges H."/>
            <person name="Bidwell S."/>
            <person name="Bisseling T."/>
            <person name="Choisne N."/>
            <person name="Couloux A."/>
            <person name="Denny R."/>
            <person name="Deshpande S."/>
            <person name="Dai X."/>
            <person name="Doyle J.J."/>
            <person name="Dudez A.M."/>
            <person name="Farmer A.D."/>
            <person name="Fouteau S."/>
            <person name="Franken C."/>
            <person name="Gibelin C."/>
            <person name="Gish J."/>
            <person name="Goldstein S."/>
            <person name="Gonzalez A.J."/>
            <person name="Green P.J."/>
            <person name="Hallab A."/>
            <person name="Hartog M."/>
            <person name="Hua A."/>
            <person name="Humphray S.J."/>
            <person name="Jeong D.H."/>
            <person name="Jing Y."/>
            <person name="Jocker A."/>
            <person name="Kenton S.M."/>
            <person name="Kim D.J."/>
            <person name="Klee K."/>
            <person name="Lai H."/>
            <person name="Lang C."/>
            <person name="Lin S."/>
            <person name="Macmil S.L."/>
            <person name="Magdelenat G."/>
            <person name="Matthews L."/>
            <person name="McCorrison J."/>
            <person name="Monaghan E.L."/>
            <person name="Mun J.H."/>
            <person name="Najar F.Z."/>
            <person name="Nicholson C."/>
            <person name="Noirot C."/>
            <person name="O'Bleness M."/>
            <person name="Paule C.R."/>
            <person name="Poulain J."/>
            <person name="Prion F."/>
            <person name="Qin B."/>
            <person name="Qu C."/>
            <person name="Retzel E.F."/>
            <person name="Riddle C."/>
            <person name="Sallet E."/>
            <person name="Samain S."/>
            <person name="Samson N."/>
            <person name="Sanders I."/>
            <person name="Saurat O."/>
            <person name="Scarpelli C."/>
            <person name="Schiex T."/>
            <person name="Segurens B."/>
            <person name="Severin A.J."/>
            <person name="Sherrier D.J."/>
            <person name="Shi R."/>
            <person name="Sims S."/>
            <person name="Singer S.R."/>
            <person name="Sinharoy S."/>
            <person name="Sterck L."/>
            <person name="Viollet A."/>
            <person name="Wang B.B."/>
            <person name="Wang K."/>
            <person name="Wang M."/>
            <person name="Wang X."/>
            <person name="Warfsmann J."/>
            <person name="Weissenbach J."/>
            <person name="White D.D."/>
            <person name="White J.D."/>
            <person name="Wiley G.B."/>
            <person name="Wincker P."/>
            <person name="Xing Y."/>
            <person name="Yang L."/>
            <person name="Yao Z."/>
            <person name="Ying F."/>
            <person name="Zhai J."/>
            <person name="Zhou L."/>
            <person name="Zuber A."/>
            <person name="Denarie J."/>
            <person name="Dixon R.A."/>
            <person name="May G.D."/>
            <person name="Schwartz D.C."/>
            <person name="Rogers J."/>
            <person name="Quetier F."/>
            <person name="Town C.D."/>
            <person name="Roe B.A."/>
        </authorList>
    </citation>
    <scope>NUCLEOTIDE SEQUENCE [LARGE SCALE GENOMIC DNA]</scope>
    <source>
        <strain evidence="1">A17</strain>
        <strain evidence="2 3">cv. Jemalong A17</strain>
    </source>
</reference>
<sequence length="91" mass="10365">MGATTYSLSIQPFPQDKVTNSITRNNLSILFQLHITGQFFSNYFLLFTYADSQIPYHGRLLLKSPSKLHQARLIPNRKTTGNLSTRVLGKH</sequence>
<dbReference type="EMBL" id="CM001218">
    <property type="protein sequence ID" value="KEH36953.1"/>
    <property type="molecule type" value="Genomic_DNA"/>
</dbReference>
<dbReference type="AlphaFoldDB" id="A0A072V6I5"/>
<dbReference type="Proteomes" id="UP000002051">
    <property type="component" value="Chromosome 2"/>
</dbReference>
<reference evidence="2" key="3">
    <citation type="submission" date="2015-04" db="UniProtKB">
        <authorList>
            <consortium name="EnsemblPlants"/>
        </authorList>
    </citation>
    <scope>IDENTIFICATION</scope>
    <source>
        <strain evidence="2">cv. Jemalong A17</strain>
    </source>
</reference>